<dbReference type="AlphaFoldDB" id="A0A3B3Y9Y7"/>
<sequence>MTTPVMDPNRAPVAFGRRAVPQLFEQLQVQDPAHKVRALTSLCDLVHEPERLYQTVTGGERLQVLLQDDDAAVRSKTCELLHLVMNHSIGRSALLASGLLPSLSHLMDDPSTSCRTNVHRVLSGLAQLPAGKPRLLQHQDAEEEQELLLSTLTSCSRLDPLPALASDGVPILGQTLTHTSPSIRREAAAALMALSVPGDGKQQVCDHGILSTLLPLLHDRNLDVQTNAAGVIMNTVIIRPGPLFVQFRSTSCLTLVIYCLRALTGLSEAPEGRVILSNELPLLERRSNEQDEDVRRAAQTAIKVVTWKP</sequence>
<dbReference type="PANTHER" id="PTHR15599">
    <property type="entry name" value="RTDR1"/>
    <property type="match status" value="1"/>
</dbReference>
<protein>
    <recommendedName>
        <fullName evidence="3">Radial spoke head 14 homolog</fullName>
    </recommendedName>
</protein>
<evidence type="ECO:0000313" key="2">
    <source>
        <dbReference type="Proteomes" id="UP000261480"/>
    </source>
</evidence>
<dbReference type="Ensembl" id="ENSPMET00000008379.1">
    <property type="protein sequence ID" value="ENSPMEP00000024144.1"/>
    <property type="gene ID" value="ENSPMEG00000006323.1"/>
</dbReference>
<dbReference type="Pfam" id="PF00514">
    <property type="entry name" value="Arm"/>
    <property type="match status" value="1"/>
</dbReference>
<dbReference type="Gene3D" id="1.25.10.10">
    <property type="entry name" value="Leucine-rich Repeat Variant"/>
    <property type="match status" value="2"/>
</dbReference>
<dbReference type="InterPro" id="IPR011989">
    <property type="entry name" value="ARM-like"/>
</dbReference>
<proteinExistence type="predicted"/>
<keyword evidence="2" id="KW-1185">Reference proteome</keyword>
<dbReference type="InterPro" id="IPR042856">
    <property type="entry name" value="RSP14"/>
</dbReference>
<organism evidence="1 2">
    <name type="scientific">Poecilia mexicana</name>
    <dbReference type="NCBI Taxonomy" id="48701"/>
    <lineage>
        <taxon>Eukaryota</taxon>
        <taxon>Metazoa</taxon>
        <taxon>Chordata</taxon>
        <taxon>Craniata</taxon>
        <taxon>Vertebrata</taxon>
        <taxon>Euteleostomi</taxon>
        <taxon>Actinopterygii</taxon>
        <taxon>Neopterygii</taxon>
        <taxon>Teleostei</taxon>
        <taxon>Neoteleostei</taxon>
        <taxon>Acanthomorphata</taxon>
        <taxon>Ovalentaria</taxon>
        <taxon>Atherinomorphae</taxon>
        <taxon>Cyprinodontiformes</taxon>
        <taxon>Poeciliidae</taxon>
        <taxon>Poeciliinae</taxon>
        <taxon>Poecilia</taxon>
    </lineage>
</organism>
<dbReference type="InterPro" id="IPR016024">
    <property type="entry name" value="ARM-type_fold"/>
</dbReference>
<dbReference type="SUPFAM" id="SSF48371">
    <property type="entry name" value="ARM repeat"/>
    <property type="match status" value="1"/>
</dbReference>
<evidence type="ECO:0008006" key="3">
    <source>
        <dbReference type="Google" id="ProtNLM"/>
    </source>
</evidence>
<name>A0A3B3Y9Y7_9TELE</name>
<dbReference type="Proteomes" id="UP000261480">
    <property type="component" value="Unplaced"/>
</dbReference>
<reference evidence="1" key="1">
    <citation type="submission" date="2025-08" db="UniProtKB">
        <authorList>
            <consortium name="Ensembl"/>
        </authorList>
    </citation>
    <scope>IDENTIFICATION</scope>
</reference>
<dbReference type="PANTHER" id="PTHR15599:SF1">
    <property type="entry name" value="RADIAL SPOKE HEAD 14 HOMOLOG"/>
    <property type="match status" value="1"/>
</dbReference>
<reference evidence="1" key="2">
    <citation type="submission" date="2025-09" db="UniProtKB">
        <authorList>
            <consortium name="Ensembl"/>
        </authorList>
    </citation>
    <scope>IDENTIFICATION</scope>
</reference>
<dbReference type="InterPro" id="IPR000225">
    <property type="entry name" value="Armadillo"/>
</dbReference>
<dbReference type="SMART" id="SM00185">
    <property type="entry name" value="ARM"/>
    <property type="match status" value="3"/>
</dbReference>
<evidence type="ECO:0000313" key="1">
    <source>
        <dbReference type="Ensembl" id="ENSPMEP00000024144.1"/>
    </source>
</evidence>
<accession>A0A3B3Y9Y7</accession>